<feature type="domain" description="PPM-type phosphatase" evidence="5">
    <location>
        <begin position="590"/>
        <end position="810"/>
    </location>
</feature>
<dbReference type="Pfam" id="PF07228">
    <property type="entry name" value="SpoIIE"/>
    <property type="match status" value="1"/>
</dbReference>
<dbReference type="PANTHER" id="PTHR43156:SF2">
    <property type="entry name" value="STAGE II SPORULATION PROTEIN E"/>
    <property type="match status" value="1"/>
</dbReference>
<gene>
    <name evidence="6" type="ORF">FXF47_00560</name>
</gene>
<feature type="repeat" description="TPR" evidence="2">
    <location>
        <begin position="301"/>
        <end position="334"/>
    </location>
</feature>
<dbReference type="PROSITE" id="PS50293">
    <property type="entry name" value="TPR_REGION"/>
    <property type="match status" value="1"/>
</dbReference>
<evidence type="ECO:0000256" key="4">
    <source>
        <dbReference type="SAM" id="SignalP"/>
    </source>
</evidence>
<feature type="transmembrane region" description="Helical" evidence="3">
    <location>
        <begin position="535"/>
        <end position="554"/>
    </location>
</feature>
<keyword evidence="3" id="KW-0812">Transmembrane</keyword>
<dbReference type="InterPro" id="IPR019734">
    <property type="entry name" value="TPR_rpt"/>
</dbReference>
<dbReference type="EMBL" id="VSIX01000004">
    <property type="protein sequence ID" value="TYB32108.1"/>
    <property type="molecule type" value="Genomic_DNA"/>
</dbReference>
<dbReference type="SMART" id="SM00331">
    <property type="entry name" value="PP2C_SIG"/>
    <property type="match status" value="1"/>
</dbReference>
<keyword evidence="2" id="KW-0802">TPR repeat</keyword>
<evidence type="ECO:0000259" key="5">
    <source>
        <dbReference type="SMART" id="SM00331"/>
    </source>
</evidence>
<dbReference type="AlphaFoldDB" id="A0A5D0MLH7"/>
<dbReference type="Gene3D" id="3.60.40.10">
    <property type="entry name" value="PPM-type phosphatase domain"/>
    <property type="match status" value="1"/>
</dbReference>
<dbReference type="InterPro" id="IPR052016">
    <property type="entry name" value="Bact_Sigma-Reg"/>
</dbReference>
<dbReference type="SUPFAM" id="SSF48452">
    <property type="entry name" value="TPR-like"/>
    <property type="match status" value="2"/>
</dbReference>
<evidence type="ECO:0000313" key="7">
    <source>
        <dbReference type="Proteomes" id="UP000324143"/>
    </source>
</evidence>
<feature type="chain" id="PRO_5022713667" evidence="4">
    <location>
        <begin position="22"/>
        <end position="811"/>
    </location>
</feature>
<dbReference type="SUPFAM" id="SSF81606">
    <property type="entry name" value="PP2C-like"/>
    <property type="match status" value="1"/>
</dbReference>
<dbReference type="Pfam" id="PF13181">
    <property type="entry name" value="TPR_8"/>
    <property type="match status" value="1"/>
</dbReference>
<dbReference type="Proteomes" id="UP000324143">
    <property type="component" value="Unassembled WGS sequence"/>
</dbReference>
<keyword evidence="7" id="KW-1185">Reference proteome</keyword>
<keyword evidence="1" id="KW-0378">Hydrolase</keyword>
<proteinExistence type="predicted"/>
<keyword evidence="3" id="KW-1133">Transmembrane helix</keyword>
<keyword evidence="4" id="KW-0732">Signal</keyword>
<accession>A0A5D0MLH7</accession>
<dbReference type="Pfam" id="PF13424">
    <property type="entry name" value="TPR_12"/>
    <property type="match status" value="1"/>
</dbReference>
<dbReference type="GO" id="GO:0016791">
    <property type="term" value="F:phosphatase activity"/>
    <property type="evidence" value="ECO:0007669"/>
    <property type="project" value="TreeGrafter"/>
</dbReference>
<dbReference type="InterPro" id="IPR001932">
    <property type="entry name" value="PPM-type_phosphatase-like_dom"/>
</dbReference>
<protein>
    <submittedName>
        <fullName evidence="6">SpoIIE family protein phosphatase</fullName>
    </submittedName>
</protein>
<reference evidence="6" key="1">
    <citation type="submission" date="2019-08" db="EMBL/GenBank/DDBJ databases">
        <title>Genomic characterization of a novel candidate phylum (ARYD3) from a high temperature, high salinity tertiary oil reservoir in north central Oklahoma, USA.</title>
        <authorList>
            <person name="Youssef N.H."/>
            <person name="Yadav A."/>
            <person name="Elshahed M.S."/>
        </authorList>
    </citation>
    <scope>NUCLEOTIDE SEQUENCE [LARGE SCALE GENOMIC DNA]</scope>
    <source>
        <strain evidence="6">ARYD3</strain>
    </source>
</reference>
<dbReference type="InterPro" id="IPR011990">
    <property type="entry name" value="TPR-like_helical_dom_sf"/>
</dbReference>
<dbReference type="SMART" id="SM00028">
    <property type="entry name" value="TPR"/>
    <property type="match status" value="7"/>
</dbReference>
<comment type="caution">
    <text evidence="6">The sequence shown here is derived from an EMBL/GenBank/DDBJ whole genome shotgun (WGS) entry which is preliminary data.</text>
</comment>
<evidence type="ECO:0000256" key="1">
    <source>
        <dbReference type="ARBA" id="ARBA00022801"/>
    </source>
</evidence>
<dbReference type="PANTHER" id="PTHR43156">
    <property type="entry name" value="STAGE II SPORULATION PROTEIN E-RELATED"/>
    <property type="match status" value="1"/>
</dbReference>
<feature type="signal peptide" evidence="4">
    <location>
        <begin position="1"/>
        <end position="21"/>
    </location>
</feature>
<sequence length="811" mass="94318">MKYFKLLLVFFIISIISKSLANTAGEYKEINREIEVAFNCWMEGQPKCAHTKAHNAYKKSLKINYDRGVMDSIRILLASEHPDIEAILDSTIYKYAQNTPNEYHSLLLYYRCLLLNNKKNYKEARYYLNKSLSIAQKINSSSLINLYNISSEFILLLQNKQENFNFILTSVKNIEESSYLFDLGVITLPLINFYIQNDHQKAKILTDLMIEKFKKSDIIYIKTLLQFNKALLLFEDGKIEESLEIYHVSYEMFKKMGNERFQVVVLNNIGWAYKIIGDTYNALLSYLKALEIQSGIGRRNAYIIDNIGEIYYDMGNYTEAIKYYKKAIKTSLESDNTHIIAASTVNIAKSLIQQDKIEEAEKRLKYAESLAKEPMYGNEIANIHLYRSIIFRKKNELNKQFVEINKALSYTNKINKMYRADILFNTALYYKDQKNYNKSLIYLFDSYKTLNALGEKNLISKVVREIASIYLLNNDLEKSNKYYNEYIKIQDYKNRMLQKTSSIQLNYEIKNREKAIALLEKDKRINKLEITRQRWIMGILIVVFFIISILIYIINREKNKVKGFLSIINKELAIAKKIQDSIIPKTVPHLNHVTVDAKYIPMEQVGGDFYDFHVIDENKFGIFISDVSGHGIPAALIASMIKIAFFTLKKYAQDPKELIRRLNNILSDKIKGRFITAGYMLVDLEKNKVIYASAGHPPIYIYKKEEKSLAEFIAKGMLIGYNEKEEYDEISINVKKGDKIILYTDGIIEAFNNKGEIFGESRVKNIIVKNGENTIYDVSNSLIKSIIHWIKTEKKIKYMNDDITLIGLEIK</sequence>
<evidence type="ECO:0000256" key="3">
    <source>
        <dbReference type="SAM" id="Phobius"/>
    </source>
</evidence>
<organism evidence="6 7">
    <name type="scientific">Candidatus Mcinerneyibacterium aminivorans</name>
    <dbReference type="NCBI Taxonomy" id="2703815"/>
    <lineage>
        <taxon>Bacteria</taxon>
        <taxon>Candidatus Macinerneyibacteriota</taxon>
        <taxon>Candidatus Mcinerneyibacteria</taxon>
        <taxon>Candidatus Mcinerneyibacteriales</taxon>
        <taxon>Candidatus Mcinerneyibacteriaceae</taxon>
        <taxon>Candidatus Mcinerneyibacterium</taxon>
    </lineage>
</organism>
<name>A0A5D0MLH7_9BACT</name>
<dbReference type="Gene3D" id="1.25.40.10">
    <property type="entry name" value="Tetratricopeptide repeat domain"/>
    <property type="match status" value="2"/>
</dbReference>
<dbReference type="InterPro" id="IPR036457">
    <property type="entry name" value="PPM-type-like_dom_sf"/>
</dbReference>
<keyword evidence="3" id="KW-0472">Membrane</keyword>
<evidence type="ECO:0000313" key="6">
    <source>
        <dbReference type="EMBL" id="TYB32108.1"/>
    </source>
</evidence>
<dbReference type="PROSITE" id="PS50005">
    <property type="entry name" value="TPR"/>
    <property type="match status" value="1"/>
</dbReference>
<evidence type="ECO:0000256" key="2">
    <source>
        <dbReference type="PROSITE-ProRule" id="PRU00339"/>
    </source>
</evidence>